<protein>
    <submittedName>
        <fullName evidence="2">Uncharacterized protein</fullName>
    </submittedName>
</protein>
<evidence type="ECO:0000313" key="3">
    <source>
        <dbReference type="Proteomes" id="UP001596018"/>
    </source>
</evidence>
<accession>A0ABW0JY51</accession>
<reference evidence="3" key="1">
    <citation type="journal article" date="2019" name="Int. J. Syst. Evol. Microbiol.">
        <title>The Global Catalogue of Microorganisms (GCM) 10K type strain sequencing project: providing services to taxonomists for standard genome sequencing and annotation.</title>
        <authorList>
            <consortium name="The Broad Institute Genomics Platform"/>
            <consortium name="The Broad Institute Genome Sequencing Center for Infectious Disease"/>
            <person name="Wu L."/>
            <person name="Ma J."/>
        </authorList>
    </citation>
    <scope>NUCLEOTIDE SEQUENCE [LARGE SCALE GENOMIC DNA]</scope>
    <source>
        <strain evidence="3">KACC 12822</strain>
    </source>
</reference>
<gene>
    <name evidence="2" type="ORF">ACFPK0_09700</name>
</gene>
<dbReference type="Proteomes" id="UP001596018">
    <property type="component" value="Unassembled WGS sequence"/>
</dbReference>
<comment type="caution">
    <text evidence="2">The sequence shown here is derived from an EMBL/GenBank/DDBJ whole genome shotgun (WGS) entry which is preliminary data.</text>
</comment>
<dbReference type="EMBL" id="JBHSMM010000001">
    <property type="protein sequence ID" value="MFC5440285.1"/>
    <property type="molecule type" value="Genomic_DNA"/>
</dbReference>
<dbReference type="RefSeq" id="WP_162247395.1">
    <property type="nucleotide sequence ID" value="NZ_JALBWS010000012.1"/>
</dbReference>
<name>A0ABW0JY51_9GAMM</name>
<organism evidence="2 3">
    <name type="scientific">Rhodanobacter ginsenosidimutans</name>
    <dbReference type="NCBI Taxonomy" id="490571"/>
    <lineage>
        <taxon>Bacteria</taxon>
        <taxon>Pseudomonadati</taxon>
        <taxon>Pseudomonadota</taxon>
        <taxon>Gammaproteobacteria</taxon>
        <taxon>Lysobacterales</taxon>
        <taxon>Rhodanobacteraceae</taxon>
        <taxon>Rhodanobacter</taxon>
    </lineage>
</organism>
<feature type="transmembrane region" description="Helical" evidence="1">
    <location>
        <begin position="83"/>
        <end position="104"/>
    </location>
</feature>
<keyword evidence="1" id="KW-1133">Transmembrane helix</keyword>
<evidence type="ECO:0000313" key="2">
    <source>
        <dbReference type="EMBL" id="MFC5440285.1"/>
    </source>
</evidence>
<sequence length="105" mass="11067">MADGPGNRHGDAGIAARLAALCPMSAGEVSADGYSFSTMGENSVAARFSRRIGVGTTFAISSLKASFLIRWRAAMNLNRETMLLQSLFGACVLICTMTLGSMLLM</sequence>
<keyword evidence="1" id="KW-0472">Membrane</keyword>
<keyword evidence="1" id="KW-0812">Transmembrane</keyword>
<evidence type="ECO:0000256" key="1">
    <source>
        <dbReference type="SAM" id="Phobius"/>
    </source>
</evidence>
<keyword evidence="3" id="KW-1185">Reference proteome</keyword>
<proteinExistence type="predicted"/>